<dbReference type="SUPFAM" id="SSF53474">
    <property type="entry name" value="alpha/beta-Hydrolases"/>
    <property type="match status" value="1"/>
</dbReference>
<dbReference type="Proteomes" id="UP000076128">
    <property type="component" value="Chromosome"/>
</dbReference>
<organism evidence="2 3">
    <name type="scientific">Frigidibacter mobilis</name>
    <dbReference type="NCBI Taxonomy" id="1335048"/>
    <lineage>
        <taxon>Bacteria</taxon>
        <taxon>Pseudomonadati</taxon>
        <taxon>Pseudomonadota</taxon>
        <taxon>Alphaproteobacteria</taxon>
        <taxon>Rhodobacterales</taxon>
        <taxon>Paracoccaceae</taxon>
        <taxon>Frigidibacter</taxon>
    </lineage>
</organism>
<evidence type="ECO:0000259" key="1">
    <source>
        <dbReference type="Pfam" id="PF01738"/>
    </source>
</evidence>
<name>A0A159Z6Q8_9RHOB</name>
<protein>
    <submittedName>
        <fullName evidence="2">Carboxymethylenebutenolidase</fullName>
    </submittedName>
</protein>
<dbReference type="PANTHER" id="PTHR46623">
    <property type="entry name" value="CARBOXYMETHYLENEBUTENOLIDASE-RELATED"/>
    <property type="match status" value="1"/>
</dbReference>
<evidence type="ECO:0000313" key="3">
    <source>
        <dbReference type="Proteomes" id="UP000076128"/>
    </source>
</evidence>
<dbReference type="EMBL" id="CP012661">
    <property type="protein sequence ID" value="AMY71046.1"/>
    <property type="molecule type" value="Genomic_DNA"/>
</dbReference>
<proteinExistence type="predicted"/>
<dbReference type="STRING" id="1335048.AKL17_3824"/>
<accession>A0A159Z6Q8</accession>
<dbReference type="PANTHER" id="PTHR46623:SF6">
    <property type="entry name" value="ALPHA_BETA-HYDROLASES SUPERFAMILY PROTEIN"/>
    <property type="match status" value="1"/>
</dbReference>
<dbReference type="AlphaFoldDB" id="A0A159Z6Q8"/>
<gene>
    <name evidence="2" type="ORF">AKL17_3824</name>
</gene>
<dbReference type="InterPro" id="IPR002925">
    <property type="entry name" value="Dienelactn_hydro"/>
</dbReference>
<dbReference type="Pfam" id="PF01738">
    <property type="entry name" value="DLH"/>
    <property type="match status" value="1"/>
</dbReference>
<dbReference type="InterPro" id="IPR051049">
    <property type="entry name" value="Dienelactone_hydrolase-like"/>
</dbReference>
<feature type="domain" description="Dienelactone hydrolase" evidence="1">
    <location>
        <begin position="31"/>
        <end position="248"/>
    </location>
</feature>
<dbReference type="KEGG" id="daa:AKL17_3824"/>
<sequence length="262" mass="28304">MCHDKSDPGFPGHASITETFLSIDTLDGPLQASLFMPQGAPRGCVLVASDMFGRSPFYRMLGKRLAAEGYVALVPELFSRLWPVADGDDKAGIARIMAFDRRVAMRDLQAMIAHIRLQHPERGLAVMGFCIGGALAVSLASRAAFEATVLFYATLSPRPATELSPFVPLDDLAGCGTPLLAFWGDSDEFVPAEVIDAARDGIARSGQPHDIVVLPGQGHAFLTFDPAEPEYAASQQSWRQTLGFLDTHLGARENPLQPRVAR</sequence>
<dbReference type="Gene3D" id="3.40.50.1820">
    <property type="entry name" value="alpha/beta hydrolase"/>
    <property type="match status" value="1"/>
</dbReference>
<evidence type="ECO:0000313" key="2">
    <source>
        <dbReference type="EMBL" id="AMY71046.1"/>
    </source>
</evidence>
<dbReference type="GO" id="GO:0016787">
    <property type="term" value="F:hydrolase activity"/>
    <property type="evidence" value="ECO:0007669"/>
    <property type="project" value="InterPro"/>
</dbReference>
<keyword evidence="3" id="KW-1185">Reference proteome</keyword>
<dbReference type="RefSeq" id="WP_066815853.1">
    <property type="nucleotide sequence ID" value="NZ_CP012661.1"/>
</dbReference>
<dbReference type="OrthoDB" id="9771666at2"/>
<reference evidence="2 3" key="1">
    <citation type="submission" date="2015-09" db="EMBL/GenBank/DDBJ databases">
        <title>Complete genome sequence of Defluviimonas alba cai42t isolated from an oilfield in Xinjiang.</title>
        <authorList>
            <person name="Geng S."/>
            <person name="Pan X."/>
            <person name="Wu X."/>
        </authorList>
    </citation>
    <scope>NUCLEOTIDE SEQUENCE [LARGE SCALE GENOMIC DNA]</scope>
    <source>
        <strain evidence="3">cai42</strain>
    </source>
</reference>
<dbReference type="InterPro" id="IPR029058">
    <property type="entry name" value="AB_hydrolase_fold"/>
</dbReference>